<name>A0A7M5X542_9CNID</name>
<feature type="region of interest" description="Disordered" evidence="1">
    <location>
        <begin position="59"/>
        <end position="102"/>
    </location>
</feature>
<sequence>MPSYLIVDWAGENYSDVLSEAKVAAQDGIDVGKTIQVQNGQEIWTGEIASIHASQSKAEKAYRERFPKASSTPAADGKRQRKKKSFGDDFEDDAAAEKINED</sequence>
<proteinExistence type="predicted"/>
<keyword evidence="3" id="KW-1185">Reference proteome</keyword>
<dbReference type="AlphaFoldDB" id="A0A7M5X542"/>
<organism evidence="2 3">
    <name type="scientific">Clytia hemisphaerica</name>
    <dbReference type="NCBI Taxonomy" id="252671"/>
    <lineage>
        <taxon>Eukaryota</taxon>
        <taxon>Metazoa</taxon>
        <taxon>Cnidaria</taxon>
        <taxon>Hydrozoa</taxon>
        <taxon>Hydroidolina</taxon>
        <taxon>Leptothecata</taxon>
        <taxon>Obeliida</taxon>
        <taxon>Clytiidae</taxon>
        <taxon>Clytia</taxon>
    </lineage>
</organism>
<evidence type="ECO:0000256" key="1">
    <source>
        <dbReference type="SAM" id="MobiDB-lite"/>
    </source>
</evidence>
<protein>
    <submittedName>
        <fullName evidence="2">Uncharacterized protein</fullName>
    </submittedName>
</protein>
<dbReference type="Proteomes" id="UP000594262">
    <property type="component" value="Unplaced"/>
</dbReference>
<evidence type="ECO:0000313" key="2">
    <source>
        <dbReference type="EnsemblMetazoa" id="CLYHEMP017643.1"/>
    </source>
</evidence>
<accession>A0A7M5X542</accession>
<reference evidence="2" key="1">
    <citation type="submission" date="2021-01" db="UniProtKB">
        <authorList>
            <consortium name="EnsemblMetazoa"/>
        </authorList>
    </citation>
    <scope>IDENTIFICATION</scope>
</reference>
<evidence type="ECO:0000313" key="3">
    <source>
        <dbReference type="Proteomes" id="UP000594262"/>
    </source>
</evidence>
<dbReference type="EnsemblMetazoa" id="CLYHEMT017643.1">
    <property type="protein sequence ID" value="CLYHEMP017643.1"/>
    <property type="gene ID" value="CLYHEMG017643"/>
</dbReference>